<keyword evidence="7 15" id="KW-0235">DNA replication</keyword>
<dbReference type="SUPFAM" id="SSF100879">
    <property type="entry name" value="Lesion bypass DNA polymerase (Y-family), little finger domain"/>
    <property type="match status" value="1"/>
</dbReference>
<evidence type="ECO:0000256" key="6">
    <source>
        <dbReference type="ARBA" id="ARBA00022695"/>
    </source>
</evidence>
<dbReference type="GO" id="GO:0000287">
    <property type="term" value="F:magnesium ion binding"/>
    <property type="evidence" value="ECO:0007669"/>
    <property type="project" value="UniProtKB-UniRule"/>
</dbReference>
<feature type="binding site" evidence="15">
    <location>
        <position position="22"/>
    </location>
    <ligand>
        <name>Mg(2+)</name>
        <dbReference type="ChEBI" id="CHEBI:18420"/>
    </ligand>
</feature>
<keyword evidence="12 15" id="KW-0238">DNA-binding</keyword>
<evidence type="ECO:0000256" key="14">
    <source>
        <dbReference type="ARBA" id="ARBA00049244"/>
    </source>
</evidence>
<dbReference type="SUPFAM" id="SSF56672">
    <property type="entry name" value="DNA/RNA polymerases"/>
    <property type="match status" value="1"/>
</dbReference>
<dbReference type="EC" id="2.7.7.7" evidence="15"/>
<comment type="catalytic activity">
    <reaction evidence="14 15">
        <text>DNA(n) + a 2'-deoxyribonucleoside 5'-triphosphate = DNA(n+1) + diphosphate</text>
        <dbReference type="Rhea" id="RHEA:22508"/>
        <dbReference type="Rhea" id="RHEA-COMP:17339"/>
        <dbReference type="Rhea" id="RHEA-COMP:17340"/>
        <dbReference type="ChEBI" id="CHEBI:33019"/>
        <dbReference type="ChEBI" id="CHEBI:61560"/>
        <dbReference type="ChEBI" id="CHEBI:173112"/>
        <dbReference type="EC" id="2.7.7.7"/>
    </reaction>
</comment>
<evidence type="ECO:0000256" key="11">
    <source>
        <dbReference type="ARBA" id="ARBA00022932"/>
    </source>
</evidence>
<evidence type="ECO:0000256" key="15">
    <source>
        <dbReference type="HAMAP-Rule" id="MF_01113"/>
    </source>
</evidence>
<evidence type="ECO:0000256" key="1">
    <source>
        <dbReference type="ARBA" id="ARBA00004496"/>
    </source>
</evidence>
<dbReference type="GO" id="GO:0003684">
    <property type="term" value="F:damaged DNA binding"/>
    <property type="evidence" value="ECO:0007669"/>
    <property type="project" value="InterPro"/>
</dbReference>
<evidence type="ECO:0000256" key="9">
    <source>
        <dbReference type="ARBA" id="ARBA00022763"/>
    </source>
</evidence>
<dbReference type="FunFam" id="1.10.150.20:FF:000019">
    <property type="entry name" value="DNA polymerase IV"/>
    <property type="match status" value="1"/>
</dbReference>
<evidence type="ECO:0000256" key="10">
    <source>
        <dbReference type="ARBA" id="ARBA00022842"/>
    </source>
</evidence>
<dbReference type="InterPro" id="IPR017961">
    <property type="entry name" value="DNA_pol_Y-fam_little_finger"/>
</dbReference>
<protein>
    <recommendedName>
        <fullName evidence="15">DNA polymerase IV</fullName>
        <shortName evidence="15">Pol IV</shortName>
        <ecNumber evidence="15">2.7.7.7</ecNumber>
    </recommendedName>
</protein>
<evidence type="ECO:0000256" key="4">
    <source>
        <dbReference type="ARBA" id="ARBA00022490"/>
    </source>
</evidence>
<comment type="similarity">
    <text evidence="2 15">Belongs to the DNA polymerase type-Y family.</text>
</comment>
<feature type="site" description="Substrate discrimination" evidence="15">
    <location>
        <position position="27"/>
    </location>
</feature>
<sequence length="378" mass="42590">MRETLLTIPLNQDTSRKIIHIDMDAFYASIEEREQPAYVGKPLVIAHDPRKTGGKGVVTTANYTARQYGIHSAMAAAKALELCPQAQFKTPDFVLYRQVSEQIHEIFHQYTDKIEAVALDEAYLDVTENKLDQASAVAIARQLQMAVLKATSLTCSTGISYNKFLAKMASDYRKPFGLTVIRPEQARLFLAELPIEKFHGVGRKTVPKLQALGINKGRDLQASSELELMQHFGKMGFQLYRHAQGVDGRPVDYQRQRKSIGRETTFRRPLRSDEEVVPVLRELAAGVAAHLAKAQKHGKTVVLKMRDQDFNTTTKRLTVAEYVGSETQVYELAQELWQTYGQLQNGIRLLGITVTNLAPLSFEEIQLPLFRDDTPRES</sequence>
<dbReference type="Pfam" id="PF21999">
    <property type="entry name" value="IMS_HHH_1"/>
    <property type="match status" value="1"/>
</dbReference>
<dbReference type="GO" id="GO:0042276">
    <property type="term" value="P:error-prone translesion synthesis"/>
    <property type="evidence" value="ECO:0007669"/>
    <property type="project" value="TreeGrafter"/>
</dbReference>
<evidence type="ECO:0000256" key="8">
    <source>
        <dbReference type="ARBA" id="ARBA00022723"/>
    </source>
</evidence>
<dbReference type="InterPro" id="IPR043128">
    <property type="entry name" value="Rev_trsase/Diguanyl_cyclase"/>
</dbReference>
<comment type="function">
    <text evidence="15">Poorly processive, error-prone DNA polymerase involved in untargeted mutagenesis. Copies undamaged DNA at stalled replication forks, which arise in vivo from mismatched or misaligned primer ends. These misaligned primers can be extended by PolIV. Exhibits no 3'-5' exonuclease (proofreading) activity. May be involved in translesional synthesis, in conjunction with the beta clamp from PolIII.</text>
</comment>
<evidence type="ECO:0000256" key="2">
    <source>
        <dbReference type="ARBA" id="ARBA00010945"/>
    </source>
</evidence>
<keyword evidence="6 15" id="KW-0548">Nucleotidyltransferase</keyword>
<dbReference type="FunFam" id="3.30.1490.100:FF:000004">
    <property type="entry name" value="DNA polymerase IV"/>
    <property type="match status" value="1"/>
</dbReference>
<dbReference type="InterPro" id="IPR050116">
    <property type="entry name" value="DNA_polymerase-Y"/>
</dbReference>
<dbReference type="CDD" id="cd03586">
    <property type="entry name" value="PolY_Pol_IV_kappa"/>
    <property type="match status" value="1"/>
</dbReference>
<comment type="subcellular location">
    <subcellularLocation>
        <location evidence="1 15">Cytoplasm</location>
    </subcellularLocation>
</comment>
<keyword evidence="8 15" id="KW-0479">Metal-binding</keyword>
<dbReference type="AlphaFoldDB" id="A0A0R1H0T8"/>
<dbReference type="NCBIfam" id="NF002677">
    <property type="entry name" value="PRK02406.1"/>
    <property type="match status" value="1"/>
</dbReference>
<reference evidence="17 18" key="1">
    <citation type="journal article" date="2015" name="Genome Announc.">
        <title>Expanding the biotechnology potential of lactobacilli through comparative genomics of 213 strains and associated genera.</title>
        <authorList>
            <person name="Sun Z."/>
            <person name="Harris H.M."/>
            <person name="McCann A."/>
            <person name="Guo C."/>
            <person name="Argimon S."/>
            <person name="Zhang W."/>
            <person name="Yang X."/>
            <person name="Jeffery I.B."/>
            <person name="Cooney J.C."/>
            <person name="Kagawa T.F."/>
            <person name="Liu W."/>
            <person name="Song Y."/>
            <person name="Salvetti E."/>
            <person name="Wrobel A."/>
            <person name="Rasinkangas P."/>
            <person name="Parkhill J."/>
            <person name="Rea M.C."/>
            <person name="O'Sullivan O."/>
            <person name="Ritari J."/>
            <person name="Douillard F.P."/>
            <person name="Paul Ross R."/>
            <person name="Yang R."/>
            <person name="Briner A.E."/>
            <person name="Felis G.E."/>
            <person name="de Vos W.M."/>
            <person name="Barrangou R."/>
            <person name="Klaenhammer T.R."/>
            <person name="Caufield P.W."/>
            <person name="Cui Y."/>
            <person name="Zhang H."/>
            <person name="O'Toole P.W."/>
        </authorList>
    </citation>
    <scope>NUCLEOTIDE SEQUENCE [LARGE SCALE GENOMIC DNA]</scope>
    <source>
        <strain evidence="17 18">DSM 20003</strain>
    </source>
</reference>
<comment type="cofactor">
    <cofactor evidence="15">
        <name>Mg(2+)</name>
        <dbReference type="ChEBI" id="CHEBI:18420"/>
    </cofactor>
    <text evidence="15">Binds 2 magnesium ions per subunit.</text>
</comment>
<dbReference type="PANTHER" id="PTHR11076:SF33">
    <property type="entry name" value="DNA POLYMERASE KAPPA"/>
    <property type="match status" value="1"/>
</dbReference>
<keyword evidence="10 15" id="KW-0460">Magnesium</keyword>
<dbReference type="InterPro" id="IPR036775">
    <property type="entry name" value="DNA_pol_Y-fam_lit_finger_sf"/>
</dbReference>
<dbReference type="InterPro" id="IPR001126">
    <property type="entry name" value="UmuC"/>
</dbReference>
<keyword evidence="4 15" id="KW-0963">Cytoplasm</keyword>
<keyword evidence="9 15" id="KW-0227">DNA damage</keyword>
<proteinExistence type="inferred from homology"/>
<feature type="active site" evidence="15">
    <location>
        <position position="121"/>
    </location>
</feature>
<keyword evidence="11 15" id="KW-0239">DNA-directed DNA polymerase</keyword>
<evidence type="ECO:0000256" key="5">
    <source>
        <dbReference type="ARBA" id="ARBA00022679"/>
    </source>
</evidence>
<dbReference type="EMBL" id="AZDA01000018">
    <property type="protein sequence ID" value="KRK40235.1"/>
    <property type="molecule type" value="Genomic_DNA"/>
</dbReference>
<dbReference type="Gene3D" id="3.30.1490.100">
    <property type="entry name" value="DNA polymerase, Y-family, little finger domain"/>
    <property type="match status" value="1"/>
</dbReference>
<feature type="binding site" evidence="15">
    <location>
        <position position="120"/>
    </location>
    <ligand>
        <name>Mg(2+)</name>
        <dbReference type="ChEBI" id="CHEBI:18420"/>
    </ligand>
</feature>
<dbReference type="InterPro" id="IPR043502">
    <property type="entry name" value="DNA/RNA_pol_sf"/>
</dbReference>
<evidence type="ECO:0000259" key="16">
    <source>
        <dbReference type="PROSITE" id="PS50173"/>
    </source>
</evidence>
<dbReference type="PANTHER" id="PTHR11076">
    <property type="entry name" value="DNA REPAIR POLYMERASE UMUC / TRANSFERASE FAMILY MEMBER"/>
    <property type="match status" value="1"/>
</dbReference>
<evidence type="ECO:0000256" key="7">
    <source>
        <dbReference type="ARBA" id="ARBA00022705"/>
    </source>
</evidence>
<dbReference type="PATRIC" id="fig|1423726.3.peg.1134"/>
<dbReference type="InterPro" id="IPR053848">
    <property type="entry name" value="IMS_HHH_1"/>
</dbReference>
<dbReference type="GO" id="GO:0003887">
    <property type="term" value="F:DNA-directed DNA polymerase activity"/>
    <property type="evidence" value="ECO:0007669"/>
    <property type="project" value="UniProtKB-UniRule"/>
</dbReference>
<keyword evidence="13 15" id="KW-0234">DNA repair</keyword>
<dbReference type="GO" id="GO:0005829">
    <property type="term" value="C:cytosol"/>
    <property type="evidence" value="ECO:0007669"/>
    <property type="project" value="TreeGrafter"/>
</dbReference>
<gene>
    <name evidence="15" type="primary">dinB</name>
    <name evidence="17" type="ORF">FC07_GL001095</name>
</gene>
<dbReference type="Proteomes" id="UP000051461">
    <property type="component" value="Unassembled WGS sequence"/>
</dbReference>
<keyword evidence="18" id="KW-1185">Reference proteome</keyword>
<dbReference type="STRING" id="1423726.FC07_GL001095"/>
<dbReference type="PROSITE" id="PS50173">
    <property type="entry name" value="UMUC"/>
    <property type="match status" value="1"/>
</dbReference>
<dbReference type="Gene3D" id="1.10.150.20">
    <property type="entry name" value="5' to 3' exonuclease, C-terminal subdomain"/>
    <property type="match status" value="1"/>
</dbReference>
<dbReference type="Gene3D" id="3.40.1170.60">
    <property type="match status" value="1"/>
</dbReference>
<evidence type="ECO:0000256" key="13">
    <source>
        <dbReference type="ARBA" id="ARBA00023204"/>
    </source>
</evidence>
<accession>A0A0R1H0T8</accession>
<dbReference type="GO" id="GO:0006261">
    <property type="term" value="P:DNA-templated DNA replication"/>
    <property type="evidence" value="ECO:0007669"/>
    <property type="project" value="UniProtKB-UniRule"/>
</dbReference>
<evidence type="ECO:0000313" key="17">
    <source>
        <dbReference type="EMBL" id="KRK40235.1"/>
    </source>
</evidence>
<dbReference type="GO" id="GO:0009432">
    <property type="term" value="P:SOS response"/>
    <property type="evidence" value="ECO:0007669"/>
    <property type="project" value="TreeGrafter"/>
</dbReference>
<evidence type="ECO:0000256" key="12">
    <source>
        <dbReference type="ARBA" id="ARBA00023125"/>
    </source>
</evidence>
<dbReference type="Pfam" id="PF00817">
    <property type="entry name" value="IMS"/>
    <property type="match status" value="1"/>
</dbReference>
<dbReference type="HAMAP" id="MF_01113">
    <property type="entry name" value="DNApol_IV"/>
    <property type="match status" value="1"/>
</dbReference>
<dbReference type="InterPro" id="IPR022880">
    <property type="entry name" value="DNApol_IV"/>
</dbReference>
<name>A0A0R1H0T8_9LACO</name>
<keyword evidence="3 15" id="KW-0515">Mutator protein</keyword>
<dbReference type="Gene3D" id="3.30.70.270">
    <property type="match status" value="1"/>
</dbReference>
<keyword evidence="5 15" id="KW-0808">Transferase</keyword>
<dbReference type="OrthoDB" id="9808813at2"/>
<evidence type="ECO:0000313" key="18">
    <source>
        <dbReference type="Proteomes" id="UP000051461"/>
    </source>
</evidence>
<dbReference type="Pfam" id="PF11799">
    <property type="entry name" value="IMS_C"/>
    <property type="match status" value="1"/>
</dbReference>
<comment type="caution">
    <text evidence="17">The sequence shown here is derived from an EMBL/GenBank/DDBJ whole genome shotgun (WGS) entry which is preliminary data.</text>
</comment>
<comment type="subunit">
    <text evidence="15">Monomer.</text>
</comment>
<dbReference type="RefSeq" id="WP_057903752.1">
    <property type="nucleotide sequence ID" value="NZ_AZDA01000018.1"/>
</dbReference>
<dbReference type="GO" id="GO:0006281">
    <property type="term" value="P:DNA repair"/>
    <property type="evidence" value="ECO:0007669"/>
    <property type="project" value="UniProtKB-UniRule"/>
</dbReference>
<feature type="domain" description="UmuC" evidence="16">
    <location>
        <begin position="18"/>
        <end position="202"/>
    </location>
</feature>
<evidence type="ECO:0000256" key="3">
    <source>
        <dbReference type="ARBA" id="ARBA00022457"/>
    </source>
</evidence>
<organism evidence="17 18">
    <name type="scientific">Loigolactobacillus bifermentans DSM 20003</name>
    <dbReference type="NCBI Taxonomy" id="1423726"/>
    <lineage>
        <taxon>Bacteria</taxon>
        <taxon>Bacillati</taxon>
        <taxon>Bacillota</taxon>
        <taxon>Bacilli</taxon>
        <taxon>Lactobacillales</taxon>
        <taxon>Lactobacillaceae</taxon>
        <taxon>Loigolactobacillus</taxon>
    </lineage>
</organism>